<dbReference type="AlphaFoldDB" id="A0A1I4S135"/>
<dbReference type="InterPro" id="IPR016032">
    <property type="entry name" value="Sig_transdc_resp-reg_C-effctor"/>
</dbReference>
<keyword evidence="1 6" id="KW-0238">DNA-binding</keyword>
<dbReference type="OrthoDB" id="5189221at2"/>
<dbReference type="SUPFAM" id="SSF52172">
    <property type="entry name" value="CheY-like"/>
    <property type="match status" value="1"/>
</dbReference>
<dbReference type="PANTHER" id="PTHR43214">
    <property type="entry name" value="TWO-COMPONENT RESPONSE REGULATOR"/>
    <property type="match status" value="1"/>
</dbReference>
<sequence>MTGAAADGRGPDTGRAPDASRDTACNHRPEALPDDARILVVDRHELVGWALARSLQAADEPATFYPARQIPAVLDLARRTGPGLMLLELHLGRDSAGTVIDAMDVVSSMRDHGWRVVLLTGAAPAEAVGAALAGGVFGWIPKTTPFGELLALIDAARRGAPVTSAEHRAAFIDRYRTWAAVHQQHRVRLATLTTRERTILRGLADGRRAVALADDHVVSVSTVRNQIRAILGKLEVHSQVEAVALFRGAELLPSLPNPPRALDQG</sequence>
<feature type="domain" description="HTH luxR-type" evidence="4">
    <location>
        <begin position="185"/>
        <end position="250"/>
    </location>
</feature>
<dbReference type="RefSeq" id="WP_093335698.1">
    <property type="nucleotide sequence ID" value="NZ_FOUY01000001.1"/>
</dbReference>
<dbReference type="CDD" id="cd06170">
    <property type="entry name" value="LuxR_C_like"/>
    <property type="match status" value="1"/>
</dbReference>
<dbReference type="Pfam" id="PF00196">
    <property type="entry name" value="GerE"/>
    <property type="match status" value="1"/>
</dbReference>
<organism evidence="6 7">
    <name type="scientific">Pseudonocardia ammonioxydans</name>
    <dbReference type="NCBI Taxonomy" id="260086"/>
    <lineage>
        <taxon>Bacteria</taxon>
        <taxon>Bacillati</taxon>
        <taxon>Actinomycetota</taxon>
        <taxon>Actinomycetes</taxon>
        <taxon>Pseudonocardiales</taxon>
        <taxon>Pseudonocardiaceae</taxon>
        <taxon>Pseudonocardia</taxon>
    </lineage>
</organism>
<dbReference type="EMBL" id="FOUY01000001">
    <property type="protein sequence ID" value="SFM58262.1"/>
    <property type="molecule type" value="Genomic_DNA"/>
</dbReference>
<dbReference type="GO" id="GO:0006355">
    <property type="term" value="P:regulation of DNA-templated transcription"/>
    <property type="evidence" value="ECO:0007669"/>
    <property type="project" value="InterPro"/>
</dbReference>
<evidence type="ECO:0000256" key="1">
    <source>
        <dbReference type="ARBA" id="ARBA00023125"/>
    </source>
</evidence>
<reference evidence="6 7" key="1">
    <citation type="submission" date="2016-10" db="EMBL/GenBank/DDBJ databases">
        <authorList>
            <person name="de Groot N.N."/>
        </authorList>
    </citation>
    <scope>NUCLEOTIDE SEQUENCE [LARGE SCALE GENOMIC DNA]</scope>
    <source>
        <strain evidence="6 7">CGMCC 4.1877</strain>
    </source>
</reference>
<feature type="domain" description="Response regulatory" evidence="5">
    <location>
        <begin position="37"/>
        <end position="157"/>
    </location>
</feature>
<dbReference type="GO" id="GO:0000160">
    <property type="term" value="P:phosphorelay signal transduction system"/>
    <property type="evidence" value="ECO:0007669"/>
    <property type="project" value="InterPro"/>
</dbReference>
<evidence type="ECO:0000259" key="5">
    <source>
        <dbReference type="PROSITE" id="PS50110"/>
    </source>
</evidence>
<dbReference type="PROSITE" id="PS50110">
    <property type="entry name" value="RESPONSE_REGULATORY"/>
    <property type="match status" value="1"/>
</dbReference>
<dbReference type="InterPro" id="IPR001789">
    <property type="entry name" value="Sig_transdc_resp-reg_receiver"/>
</dbReference>
<dbReference type="STRING" id="260086.SAMN05216207_1001186"/>
<keyword evidence="7" id="KW-1185">Reference proteome</keyword>
<name>A0A1I4S135_PSUAM</name>
<dbReference type="InterPro" id="IPR036388">
    <property type="entry name" value="WH-like_DNA-bd_sf"/>
</dbReference>
<protein>
    <submittedName>
        <fullName evidence="6">DNA-binding response regulator, NarL/FixJ family, contains REC and HTH domains</fullName>
    </submittedName>
</protein>
<dbReference type="InterPro" id="IPR011006">
    <property type="entry name" value="CheY-like_superfamily"/>
</dbReference>
<dbReference type="SUPFAM" id="SSF46894">
    <property type="entry name" value="C-terminal effector domain of the bipartite response regulators"/>
    <property type="match status" value="1"/>
</dbReference>
<dbReference type="Gene3D" id="1.10.10.10">
    <property type="entry name" value="Winged helix-like DNA-binding domain superfamily/Winged helix DNA-binding domain"/>
    <property type="match status" value="1"/>
</dbReference>
<dbReference type="InterPro" id="IPR039420">
    <property type="entry name" value="WalR-like"/>
</dbReference>
<feature type="compositionally biased region" description="Basic and acidic residues" evidence="3">
    <location>
        <begin position="18"/>
        <end position="29"/>
    </location>
</feature>
<evidence type="ECO:0000259" key="4">
    <source>
        <dbReference type="PROSITE" id="PS50043"/>
    </source>
</evidence>
<dbReference type="InterPro" id="IPR000792">
    <property type="entry name" value="Tscrpt_reg_LuxR_C"/>
</dbReference>
<gene>
    <name evidence="6" type="ORF">SAMN05216207_1001186</name>
</gene>
<evidence type="ECO:0000256" key="3">
    <source>
        <dbReference type="SAM" id="MobiDB-lite"/>
    </source>
</evidence>
<dbReference type="PANTHER" id="PTHR43214:SF44">
    <property type="entry name" value="TWO-COMPONENT RESPONSE REGULATOR"/>
    <property type="match status" value="1"/>
</dbReference>
<dbReference type="Proteomes" id="UP000199614">
    <property type="component" value="Unassembled WGS sequence"/>
</dbReference>
<dbReference type="PROSITE" id="PS50043">
    <property type="entry name" value="HTH_LUXR_2"/>
    <property type="match status" value="1"/>
</dbReference>
<evidence type="ECO:0000313" key="7">
    <source>
        <dbReference type="Proteomes" id="UP000199614"/>
    </source>
</evidence>
<dbReference type="SMART" id="SM00421">
    <property type="entry name" value="HTH_LUXR"/>
    <property type="match status" value="1"/>
</dbReference>
<evidence type="ECO:0000313" key="6">
    <source>
        <dbReference type="EMBL" id="SFM58262.1"/>
    </source>
</evidence>
<accession>A0A1I4S135</accession>
<dbReference type="GO" id="GO:0003677">
    <property type="term" value="F:DNA binding"/>
    <property type="evidence" value="ECO:0007669"/>
    <property type="project" value="UniProtKB-KW"/>
</dbReference>
<comment type="caution">
    <text evidence="2">Lacks conserved residue(s) required for the propagation of feature annotation.</text>
</comment>
<proteinExistence type="predicted"/>
<feature type="region of interest" description="Disordered" evidence="3">
    <location>
        <begin position="1"/>
        <end position="29"/>
    </location>
</feature>
<evidence type="ECO:0000256" key="2">
    <source>
        <dbReference type="PROSITE-ProRule" id="PRU00169"/>
    </source>
</evidence>
<dbReference type="SMART" id="SM00448">
    <property type="entry name" value="REC"/>
    <property type="match status" value="1"/>
</dbReference>
<dbReference type="Gene3D" id="3.40.50.2300">
    <property type="match status" value="1"/>
</dbReference>